<keyword evidence="3 8" id="KW-0812">Transmembrane</keyword>
<feature type="transmembrane region" description="Helical" evidence="8">
    <location>
        <begin position="758"/>
        <end position="783"/>
    </location>
</feature>
<evidence type="ECO:0000256" key="2">
    <source>
        <dbReference type="ARBA" id="ARBA00022475"/>
    </source>
</evidence>
<protein>
    <submittedName>
        <fullName evidence="9">Uncharacterized protein</fullName>
    </submittedName>
</protein>
<evidence type="ECO:0000313" key="10">
    <source>
        <dbReference type="Proteomes" id="UP000215335"/>
    </source>
</evidence>
<evidence type="ECO:0000256" key="7">
    <source>
        <dbReference type="ARBA" id="ARBA00023180"/>
    </source>
</evidence>
<sequence>MEFITGKWQVSLIRKTELKRDKPTYEEARGEKQKLLLSVKADTDLELNPFNNEKSKEKTFANELGKIMLERAELSGKPSEPRYKMLGSTVIHHPRKACKLTAEKRSTDKESVKRLEEVVVHWVEANQNRPRRPGSEHLHIMFLDACSDFERERLTLQKNLNILHRTGFEGPRPYILIFFINRNNTFDVQLFLKKMWITQFYLYVTIIEVSNQASCRKQLKTSLSTTQHNIFVHQYNPFNDSYEAVPLFENRKLFNPKLRNLHGYILRASHSETHFGIIPYDRISGKRYIRRQIFSLAFSNSEFMLMKTIAQTLNYTINVTLVVSDENSKLNMHNALNLNKLDLSTNSIPSLTSGGIFGLPHFRETTHMLIKQYGYNTLQFPWHLVLYIIIILIIIIITRYSLFLLGSESHFSSLYNIAMIVIGISTPVKPTKLIEQILYVFLITISVFFSAEVMEYMFNIKFNTKQYFVFDTLQDVVDLGIRITIDTRFYIILKYGEKEEMLKILNVTVVPYEQECVDMMAKDDAEVMEYMFNIKFNTKQYFVYDTLQDVVDAGIRITVDNHFYRILKNGEGKVMRKILNVTVVPYEQECVEMMAKDDGKINACYSDCIMVDELIRNYSKPQDGWIISSVRENLFTHVPRFLVAKHSPYENEFSRIVQRLLESGIPMIWLAENLRNFALKNKEKIAPLNYTFLYHEYINKNQITDSTNNEQRLKVKLIYVLLVGFGLATFMFVIEVIIKEIQILRLLAVSPRPFANPFFFFFLDSIFYSNVGITIVKQLAILLQA</sequence>
<dbReference type="EMBL" id="NNAY01000115">
    <property type="protein sequence ID" value="OXU30824.1"/>
    <property type="molecule type" value="Genomic_DNA"/>
</dbReference>
<feature type="transmembrane region" description="Helical" evidence="8">
    <location>
        <begin position="437"/>
        <end position="458"/>
    </location>
</feature>
<keyword evidence="5 8" id="KW-0472">Membrane</keyword>
<dbReference type="InterPro" id="IPR052192">
    <property type="entry name" value="Insect_Ionotropic_Sensory_Rcpt"/>
</dbReference>
<feature type="non-terminal residue" evidence="9">
    <location>
        <position position="785"/>
    </location>
</feature>
<comment type="caution">
    <text evidence="9">The sequence shown here is derived from an EMBL/GenBank/DDBJ whole genome shotgun (WGS) entry which is preliminary data.</text>
</comment>
<dbReference type="Proteomes" id="UP000215335">
    <property type="component" value="Unassembled WGS sequence"/>
</dbReference>
<keyword evidence="10" id="KW-1185">Reference proteome</keyword>
<evidence type="ECO:0000256" key="6">
    <source>
        <dbReference type="ARBA" id="ARBA00023170"/>
    </source>
</evidence>
<evidence type="ECO:0000256" key="4">
    <source>
        <dbReference type="ARBA" id="ARBA00022989"/>
    </source>
</evidence>
<dbReference type="PANTHER" id="PTHR42643">
    <property type="entry name" value="IONOTROPIC RECEPTOR 20A-RELATED"/>
    <property type="match status" value="1"/>
</dbReference>
<keyword evidence="2" id="KW-1003">Cell membrane</keyword>
<evidence type="ECO:0000256" key="5">
    <source>
        <dbReference type="ARBA" id="ARBA00023136"/>
    </source>
</evidence>
<keyword evidence="7" id="KW-0325">Glycoprotein</keyword>
<feature type="transmembrane region" description="Helical" evidence="8">
    <location>
        <begin position="414"/>
        <end position="431"/>
    </location>
</feature>
<evidence type="ECO:0000256" key="8">
    <source>
        <dbReference type="SAM" id="Phobius"/>
    </source>
</evidence>
<gene>
    <name evidence="9" type="ORF">TSAR_009863</name>
</gene>
<feature type="transmembrane region" description="Helical" evidence="8">
    <location>
        <begin position="380"/>
        <end position="402"/>
    </location>
</feature>
<dbReference type="AlphaFoldDB" id="A0A232FJA7"/>
<evidence type="ECO:0000256" key="1">
    <source>
        <dbReference type="ARBA" id="ARBA00004651"/>
    </source>
</evidence>
<accession>A0A232FJA7</accession>
<organism evidence="9 10">
    <name type="scientific">Trichomalopsis sarcophagae</name>
    <dbReference type="NCBI Taxonomy" id="543379"/>
    <lineage>
        <taxon>Eukaryota</taxon>
        <taxon>Metazoa</taxon>
        <taxon>Ecdysozoa</taxon>
        <taxon>Arthropoda</taxon>
        <taxon>Hexapoda</taxon>
        <taxon>Insecta</taxon>
        <taxon>Pterygota</taxon>
        <taxon>Neoptera</taxon>
        <taxon>Endopterygota</taxon>
        <taxon>Hymenoptera</taxon>
        <taxon>Apocrita</taxon>
        <taxon>Proctotrupomorpha</taxon>
        <taxon>Chalcidoidea</taxon>
        <taxon>Pteromalidae</taxon>
        <taxon>Pteromalinae</taxon>
        <taxon>Trichomalopsis</taxon>
    </lineage>
</organism>
<keyword evidence="6" id="KW-0675">Receptor</keyword>
<name>A0A232FJA7_9HYME</name>
<dbReference type="PANTHER" id="PTHR42643:SF24">
    <property type="entry name" value="IONOTROPIC RECEPTOR 60A"/>
    <property type="match status" value="1"/>
</dbReference>
<comment type="subcellular location">
    <subcellularLocation>
        <location evidence="1">Cell membrane</location>
        <topology evidence="1">Multi-pass membrane protein</topology>
    </subcellularLocation>
</comment>
<dbReference type="GO" id="GO:0005886">
    <property type="term" value="C:plasma membrane"/>
    <property type="evidence" value="ECO:0007669"/>
    <property type="project" value="UniProtKB-SubCell"/>
</dbReference>
<feature type="transmembrane region" description="Helical" evidence="8">
    <location>
        <begin position="717"/>
        <end position="738"/>
    </location>
</feature>
<evidence type="ECO:0000313" key="9">
    <source>
        <dbReference type="EMBL" id="OXU30824.1"/>
    </source>
</evidence>
<proteinExistence type="predicted"/>
<evidence type="ECO:0000256" key="3">
    <source>
        <dbReference type="ARBA" id="ARBA00022692"/>
    </source>
</evidence>
<reference evidence="9 10" key="1">
    <citation type="journal article" date="2017" name="Curr. Biol.">
        <title>The Evolution of Venom by Co-option of Single-Copy Genes.</title>
        <authorList>
            <person name="Martinson E.O."/>
            <person name="Mrinalini"/>
            <person name="Kelkar Y.D."/>
            <person name="Chang C.H."/>
            <person name="Werren J.H."/>
        </authorList>
    </citation>
    <scope>NUCLEOTIDE SEQUENCE [LARGE SCALE GENOMIC DNA]</scope>
    <source>
        <strain evidence="9 10">Alberta</strain>
        <tissue evidence="9">Whole body</tissue>
    </source>
</reference>
<keyword evidence="4 8" id="KW-1133">Transmembrane helix</keyword>